<evidence type="ECO:0000313" key="1">
    <source>
        <dbReference type="EMBL" id="SDE98565.1"/>
    </source>
</evidence>
<protein>
    <recommendedName>
        <fullName evidence="3">DUF4336 domain-containing protein</fullName>
    </recommendedName>
</protein>
<name>A0A1G7HDR8_9PROT</name>
<dbReference type="InterPro" id="IPR036866">
    <property type="entry name" value="RibonucZ/Hydroxyglut_hydro"/>
</dbReference>
<evidence type="ECO:0000313" key="2">
    <source>
        <dbReference type="Proteomes" id="UP000199412"/>
    </source>
</evidence>
<dbReference type="AlphaFoldDB" id="A0A1G7HDR8"/>
<dbReference type="PANTHER" id="PTHR33835">
    <property type="entry name" value="YALI0C07656P"/>
    <property type="match status" value="1"/>
</dbReference>
<dbReference type="OrthoDB" id="450111at2"/>
<dbReference type="SUPFAM" id="SSF56281">
    <property type="entry name" value="Metallo-hydrolase/oxidoreductase"/>
    <property type="match status" value="1"/>
</dbReference>
<keyword evidence="2" id="KW-1185">Reference proteome</keyword>
<dbReference type="Proteomes" id="UP000199412">
    <property type="component" value="Unassembled WGS sequence"/>
</dbReference>
<gene>
    <name evidence="1" type="ORF">SAMN05421720_12012</name>
</gene>
<accession>A0A1G7HDR8</accession>
<dbReference type="STRING" id="69960.SAMN05421720_12012"/>
<sequence>MVLEPIDRDIWMVDGSIVSFYGLPYPTRAVIVRLPDGGLWVWSPVALTDPLRAALQDRGPVTHLVSPNALHHLWLADWTAAWPQATLWGPQSLIRKRPDLTFAPALEDAPPPAWADIIDQVWLRASPLLDEIVFFHRPSRTALITDYSQAFTESFLEAHWKPWQRWLIRLARMTEGHGRAPLELRLTTLNRRRARDSIRRVLDWNPERVVRAHGTCPMRDGRADLERAFAWVL</sequence>
<proteinExistence type="predicted"/>
<dbReference type="InterPro" id="IPR025638">
    <property type="entry name" value="DUF4336"/>
</dbReference>
<evidence type="ECO:0008006" key="3">
    <source>
        <dbReference type="Google" id="ProtNLM"/>
    </source>
</evidence>
<reference evidence="1 2" key="1">
    <citation type="submission" date="2016-10" db="EMBL/GenBank/DDBJ databases">
        <authorList>
            <person name="de Groot N.N."/>
        </authorList>
    </citation>
    <scope>NUCLEOTIDE SEQUENCE [LARGE SCALE GENOMIC DNA]</scope>
    <source>
        <strain evidence="1 2">ATCC 700224</strain>
    </source>
</reference>
<dbReference type="Pfam" id="PF14234">
    <property type="entry name" value="DUF4336"/>
    <property type="match status" value="1"/>
</dbReference>
<dbReference type="RefSeq" id="WP_092787962.1">
    <property type="nucleotide sequence ID" value="NZ_FNAP01000020.1"/>
</dbReference>
<dbReference type="PANTHER" id="PTHR33835:SF1">
    <property type="entry name" value="METALLO-BETA-LACTAMASE DOMAIN-CONTAINING PROTEIN"/>
    <property type="match status" value="1"/>
</dbReference>
<dbReference type="EMBL" id="FNAP01000020">
    <property type="protein sequence ID" value="SDE98565.1"/>
    <property type="molecule type" value="Genomic_DNA"/>
</dbReference>
<organism evidence="1 2">
    <name type="scientific">Rhodospira trueperi</name>
    <dbReference type="NCBI Taxonomy" id="69960"/>
    <lineage>
        <taxon>Bacteria</taxon>
        <taxon>Pseudomonadati</taxon>
        <taxon>Pseudomonadota</taxon>
        <taxon>Alphaproteobacteria</taxon>
        <taxon>Rhodospirillales</taxon>
        <taxon>Rhodospirillaceae</taxon>
        <taxon>Rhodospira</taxon>
    </lineage>
</organism>